<keyword evidence="2" id="KW-0812">Transmembrane</keyword>
<name>A0ABS8ZQ93_9PSEU</name>
<reference evidence="4 5" key="1">
    <citation type="submission" date="2021-12" db="EMBL/GenBank/DDBJ databases">
        <title>Genome sequence of Kibdelosporangium philippinense ATCC 49844.</title>
        <authorList>
            <person name="Fedorov E.A."/>
            <person name="Omeragic M."/>
            <person name="Shalygina K.F."/>
            <person name="Maclea K.S."/>
        </authorList>
    </citation>
    <scope>NUCLEOTIDE SEQUENCE [LARGE SCALE GENOMIC DNA]</scope>
    <source>
        <strain evidence="4 5">ATCC 49844</strain>
    </source>
</reference>
<organism evidence="4 5">
    <name type="scientific">Kibdelosporangium philippinense</name>
    <dbReference type="NCBI Taxonomy" id="211113"/>
    <lineage>
        <taxon>Bacteria</taxon>
        <taxon>Bacillati</taxon>
        <taxon>Actinomycetota</taxon>
        <taxon>Actinomycetes</taxon>
        <taxon>Pseudonocardiales</taxon>
        <taxon>Pseudonocardiaceae</taxon>
        <taxon>Kibdelosporangium</taxon>
    </lineage>
</organism>
<feature type="compositionally biased region" description="Basic and acidic residues" evidence="1">
    <location>
        <begin position="470"/>
        <end position="480"/>
    </location>
</feature>
<keyword evidence="5" id="KW-1185">Reference proteome</keyword>
<feature type="compositionally biased region" description="Pro residues" evidence="1">
    <location>
        <begin position="82"/>
        <end position="92"/>
    </location>
</feature>
<feature type="region of interest" description="Disordered" evidence="1">
    <location>
        <begin position="461"/>
        <end position="500"/>
    </location>
</feature>
<feature type="region of interest" description="Disordered" evidence="1">
    <location>
        <begin position="601"/>
        <end position="671"/>
    </location>
</feature>
<keyword evidence="2" id="KW-1133">Transmembrane helix</keyword>
<evidence type="ECO:0000256" key="2">
    <source>
        <dbReference type="SAM" id="Phobius"/>
    </source>
</evidence>
<feature type="compositionally biased region" description="Pro residues" evidence="1">
    <location>
        <begin position="657"/>
        <end position="671"/>
    </location>
</feature>
<feature type="region of interest" description="Disordered" evidence="1">
    <location>
        <begin position="404"/>
        <end position="427"/>
    </location>
</feature>
<evidence type="ECO:0000256" key="3">
    <source>
        <dbReference type="SAM" id="SignalP"/>
    </source>
</evidence>
<feature type="transmembrane region" description="Helical" evidence="2">
    <location>
        <begin position="281"/>
        <end position="300"/>
    </location>
</feature>
<dbReference type="Pfam" id="PF19590">
    <property type="entry name" value="TrbL_3"/>
    <property type="match status" value="1"/>
</dbReference>
<dbReference type="Proteomes" id="UP001521150">
    <property type="component" value="Unassembled WGS sequence"/>
</dbReference>
<feature type="transmembrane region" description="Helical" evidence="2">
    <location>
        <begin position="197"/>
        <end position="216"/>
    </location>
</feature>
<feature type="region of interest" description="Disordered" evidence="1">
    <location>
        <begin position="512"/>
        <end position="537"/>
    </location>
</feature>
<dbReference type="InterPro" id="IPR045782">
    <property type="entry name" value="TrbL_3"/>
</dbReference>
<keyword evidence="2" id="KW-0472">Membrane</keyword>
<protein>
    <recommendedName>
        <fullName evidence="6">TrbL/VirB6 plasmid conjugal transfer protein</fullName>
    </recommendedName>
</protein>
<feature type="transmembrane region" description="Helical" evidence="2">
    <location>
        <begin position="166"/>
        <end position="185"/>
    </location>
</feature>
<feature type="region of interest" description="Disordered" evidence="1">
    <location>
        <begin position="70"/>
        <end position="107"/>
    </location>
</feature>
<evidence type="ECO:0000313" key="5">
    <source>
        <dbReference type="Proteomes" id="UP001521150"/>
    </source>
</evidence>
<gene>
    <name evidence="4" type="ORF">LWC34_44945</name>
</gene>
<feature type="signal peptide" evidence="3">
    <location>
        <begin position="1"/>
        <end position="17"/>
    </location>
</feature>
<evidence type="ECO:0008006" key="6">
    <source>
        <dbReference type="Google" id="ProtNLM"/>
    </source>
</evidence>
<evidence type="ECO:0000313" key="4">
    <source>
        <dbReference type="EMBL" id="MCE7009906.1"/>
    </source>
</evidence>
<feature type="transmembrane region" description="Helical" evidence="2">
    <location>
        <begin position="255"/>
        <end position="274"/>
    </location>
</feature>
<feature type="compositionally biased region" description="Basic residues" evidence="1">
    <location>
        <begin position="636"/>
        <end position="654"/>
    </location>
</feature>
<comment type="caution">
    <text evidence="4">The sequence shown here is derived from an EMBL/GenBank/DDBJ whole genome shotgun (WGS) entry which is preliminary data.</text>
</comment>
<sequence length="671" mass="71389">MSLTVLCGAALAVNAGAAPLGPVHAQPLPTPPPSSSTSTPNLPIPTGPPTSVTCFPGSLQYECLNQTTTTPRPPCTGEGCIPQPPSSPPPSGPGSGQPVPPGEQEDDCGLTNIGACITEAINDFFRTLVEAALNPLLDLLGRTLLTTPTPDSLPRVGELWHNSWDILLVSYGLLVMIGGVLIMSYQTLQARYTVKEIAPRLVVGFVAGALSLWVATKAIQIANGLSQAVLGDGMDPARASKALTELVLGSLTNGGMWLVFIGLVVAVMLVLLLITYIVRVAITIILIAGAPLALMGHALPQTEGIAQWWWKVFGGCLAIQVGQSLALVAAINVFFTPGGFTLFGPTVSGLVNLLIVLALLFILFKIPYWFLSPMRSGGRSLLSSLVRGFIAYKTFGLLGRMSRGHGGSAQPRRLAPSAPNGGSDGKAWSQPLPWWSWRRRRAAKWIRPDANMLPLKLRRGASAVGQPRHTLADELHDPGRDTPGQRPTPADHPDLFGPEGQVRRHARPVRVDRPLIPPTPGMLPLRLRSSAPGTTRSTLADELANPHRAHPGSAPMPPHSPGLVTRHGHVNPAARPPHVRHPLIPPEPGMLPMYVRHADPITPRTTVGDEFDARPTGYPPSPPTAPGLFMRDGRPNRRATPPKKKPHTPPRRRASPPSGPLPPPPKPGGKP</sequence>
<feature type="transmembrane region" description="Helical" evidence="2">
    <location>
        <begin position="347"/>
        <end position="371"/>
    </location>
</feature>
<feature type="chain" id="PRO_5045129915" description="TrbL/VirB6 plasmid conjugal transfer protein" evidence="3">
    <location>
        <begin position="18"/>
        <end position="671"/>
    </location>
</feature>
<keyword evidence="3" id="KW-0732">Signal</keyword>
<accession>A0ABS8ZQ93</accession>
<proteinExistence type="predicted"/>
<dbReference type="RefSeq" id="WP_233731406.1">
    <property type="nucleotide sequence ID" value="NZ_JAJVCN010000004.1"/>
</dbReference>
<dbReference type="EMBL" id="JAJVCN010000004">
    <property type="protein sequence ID" value="MCE7009906.1"/>
    <property type="molecule type" value="Genomic_DNA"/>
</dbReference>
<feature type="transmembrane region" description="Helical" evidence="2">
    <location>
        <begin position="312"/>
        <end position="335"/>
    </location>
</feature>
<feature type="region of interest" description="Disordered" evidence="1">
    <location>
        <begin position="24"/>
        <end position="50"/>
    </location>
</feature>
<evidence type="ECO:0000256" key="1">
    <source>
        <dbReference type="SAM" id="MobiDB-lite"/>
    </source>
</evidence>